<keyword evidence="5" id="KW-1185">Reference proteome</keyword>
<dbReference type="SUPFAM" id="SSF46689">
    <property type="entry name" value="Homeodomain-like"/>
    <property type="match status" value="2"/>
</dbReference>
<dbReference type="eggNOG" id="COG2207">
    <property type="taxonomic scope" value="Bacteria"/>
</dbReference>
<dbReference type="InterPro" id="IPR009057">
    <property type="entry name" value="Homeodomain-like_sf"/>
</dbReference>
<keyword evidence="1" id="KW-0805">Transcription regulation</keyword>
<sequence length="300" mass="33463">MSECLRVLTKDIAQWTRVDGVHATPVPRLHLIRSGAPTQEVHAVHEPAICIVLQGAKRVLLGDRVYDYGPTHYLAVSFDLPIVGQITEATLEEPYLCMRLDIEAGQLAELAARLPGDSTHEGDAPGLMLGRTTQEILDAAGRLLSLLETPEDIPVLAPLYERELLYRVLSAPGGRAVARAVLGPGPERHVARAIAWLRERYREPFEMARLSEAARMQPSALHQHFKAITRTSPLQYQKRLRLLEARRLMLFESHSAAEAGFAVGYESPSQFSREYRRAFGNPPMRDIETFEVRMSVAASL</sequence>
<dbReference type="EMBL" id="JAME01000046">
    <property type="protein sequence ID" value="ETX26971.1"/>
    <property type="molecule type" value="Genomic_DNA"/>
</dbReference>
<dbReference type="PATRIC" id="fig|1449351.3.peg.4135"/>
<dbReference type="STRING" id="1449351.RISW2_17295"/>
<dbReference type="PANTHER" id="PTHR43436">
    <property type="entry name" value="ARAC-FAMILY TRANSCRIPTIONAL REGULATOR"/>
    <property type="match status" value="1"/>
</dbReference>
<dbReference type="SMART" id="SM00342">
    <property type="entry name" value="HTH_ARAC"/>
    <property type="match status" value="1"/>
</dbReference>
<dbReference type="Gene3D" id="1.10.10.60">
    <property type="entry name" value="Homeodomain-like"/>
    <property type="match status" value="1"/>
</dbReference>
<evidence type="ECO:0000313" key="5">
    <source>
        <dbReference type="Proteomes" id="UP000023430"/>
    </source>
</evidence>
<dbReference type="PROSITE" id="PS01124">
    <property type="entry name" value="HTH_ARAC_FAMILY_2"/>
    <property type="match status" value="1"/>
</dbReference>
<organism evidence="4 5">
    <name type="scientific">Roseivivax isoporae LMG 25204</name>
    <dbReference type="NCBI Taxonomy" id="1449351"/>
    <lineage>
        <taxon>Bacteria</taxon>
        <taxon>Pseudomonadati</taxon>
        <taxon>Pseudomonadota</taxon>
        <taxon>Alphaproteobacteria</taxon>
        <taxon>Rhodobacterales</taxon>
        <taxon>Roseobacteraceae</taxon>
        <taxon>Roseivivax</taxon>
    </lineage>
</organism>
<dbReference type="Pfam" id="PF12833">
    <property type="entry name" value="HTH_18"/>
    <property type="match status" value="1"/>
</dbReference>
<dbReference type="AlphaFoldDB" id="X7F4F9"/>
<accession>X7F4F9</accession>
<keyword evidence="2" id="KW-0804">Transcription</keyword>
<dbReference type="Pfam" id="PF06719">
    <property type="entry name" value="AraC_N"/>
    <property type="match status" value="1"/>
</dbReference>
<dbReference type="InterPro" id="IPR009594">
    <property type="entry name" value="Tscrpt_reg_HTH_AraC_N"/>
</dbReference>
<protein>
    <recommendedName>
        <fullName evidence="3">HTH araC/xylS-type domain-containing protein</fullName>
    </recommendedName>
</protein>
<evidence type="ECO:0000259" key="3">
    <source>
        <dbReference type="PROSITE" id="PS01124"/>
    </source>
</evidence>
<name>X7F4F9_9RHOB</name>
<feature type="domain" description="HTH araC/xylS-type" evidence="3">
    <location>
        <begin position="191"/>
        <end position="289"/>
    </location>
</feature>
<dbReference type="InterPro" id="IPR018060">
    <property type="entry name" value="HTH_AraC"/>
</dbReference>
<dbReference type="GO" id="GO:0003700">
    <property type="term" value="F:DNA-binding transcription factor activity"/>
    <property type="evidence" value="ECO:0007669"/>
    <property type="project" value="InterPro"/>
</dbReference>
<comment type="caution">
    <text evidence="4">The sequence shown here is derived from an EMBL/GenBank/DDBJ whole genome shotgun (WGS) entry which is preliminary data.</text>
</comment>
<evidence type="ECO:0000313" key="4">
    <source>
        <dbReference type="EMBL" id="ETX26971.1"/>
    </source>
</evidence>
<reference evidence="4 5" key="1">
    <citation type="submission" date="2014-01" db="EMBL/GenBank/DDBJ databases">
        <title>Roseivivax isoporae LMG 25204 Genome Sequencing.</title>
        <authorList>
            <person name="Lai Q."/>
            <person name="Li G."/>
            <person name="Shao Z."/>
        </authorList>
    </citation>
    <scope>NUCLEOTIDE SEQUENCE [LARGE SCALE GENOMIC DNA]</scope>
    <source>
        <strain evidence="4 5">LMG 25204</strain>
    </source>
</reference>
<proteinExistence type="predicted"/>
<gene>
    <name evidence="4" type="ORF">RISW2_17295</name>
</gene>
<dbReference type="Proteomes" id="UP000023430">
    <property type="component" value="Unassembled WGS sequence"/>
</dbReference>
<dbReference type="OrthoDB" id="9802263at2"/>
<evidence type="ECO:0000256" key="1">
    <source>
        <dbReference type="ARBA" id="ARBA00023015"/>
    </source>
</evidence>
<evidence type="ECO:0000256" key="2">
    <source>
        <dbReference type="ARBA" id="ARBA00023163"/>
    </source>
</evidence>
<dbReference type="PANTHER" id="PTHR43436:SF1">
    <property type="entry name" value="TRANSCRIPTIONAL REGULATORY PROTEIN"/>
    <property type="match status" value="1"/>
</dbReference>
<dbReference type="RefSeq" id="WP_043774504.1">
    <property type="nucleotide sequence ID" value="NZ_JAME01000046.1"/>
</dbReference>
<dbReference type="GO" id="GO:0043565">
    <property type="term" value="F:sequence-specific DNA binding"/>
    <property type="evidence" value="ECO:0007669"/>
    <property type="project" value="InterPro"/>
</dbReference>